<dbReference type="PANTHER" id="PTHR42711:SF5">
    <property type="entry name" value="ABC TRANSPORTER ATP-BINDING PROTEIN NATA"/>
    <property type="match status" value="1"/>
</dbReference>
<dbReference type="Gene3D" id="3.40.50.300">
    <property type="entry name" value="P-loop containing nucleotide triphosphate hydrolases"/>
    <property type="match status" value="1"/>
</dbReference>
<proteinExistence type="inferred from homology"/>
<gene>
    <name evidence="6" type="ORF">A0O21_07830</name>
</gene>
<keyword evidence="4 6" id="KW-0067">ATP-binding</keyword>
<feature type="domain" description="ABC transporter" evidence="5">
    <location>
        <begin position="3"/>
        <end position="220"/>
    </location>
</feature>
<dbReference type="GO" id="GO:0005524">
    <property type="term" value="F:ATP binding"/>
    <property type="evidence" value="ECO:0007669"/>
    <property type="project" value="UniProtKB-KW"/>
</dbReference>
<organism evidence="6 7">
    <name type="scientific">Streptococcus pantholopis</name>
    <dbReference type="NCBI Taxonomy" id="1811193"/>
    <lineage>
        <taxon>Bacteria</taxon>
        <taxon>Bacillati</taxon>
        <taxon>Bacillota</taxon>
        <taxon>Bacilli</taxon>
        <taxon>Lactobacillales</taxon>
        <taxon>Streptococcaceae</taxon>
        <taxon>Streptococcus</taxon>
    </lineage>
</organism>
<name>A0A172Q903_9STRE</name>
<dbReference type="InterPro" id="IPR003593">
    <property type="entry name" value="AAA+_ATPase"/>
</dbReference>
<keyword evidence="3" id="KW-0547">Nucleotide-binding</keyword>
<dbReference type="GO" id="GO:0016887">
    <property type="term" value="F:ATP hydrolysis activity"/>
    <property type="evidence" value="ECO:0007669"/>
    <property type="project" value="InterPro"/>
</dbReference>
<accession>A0A172Q903</accession>
<dbReference type="Pfam" id="PF00005">
    <property type="entry name" value="ABC_tran"/>
    <property type="match status" value="1"/>
</dbReference>
<evidence type="ECO:0000256" key="1">
    <source>
        <dbReference type="ARBA" id="ARBA00005417"/>
    </source>
</evidence>
<dbReference type="SMART" id="SM00382">
    <property type="entry name" value="AAA"/>
    <property type="match status" value="1"/>
</dbReference>
<protein>
    <submittedName>
        <fullName evidence="6">ABC transporter ATP-binding protein</fullName>
    </submittedName>
</protein>
<keyword evidence="2" id="KW-0813">Transport</keyword>
<dbReference type="RefSeq" id="WP_067063948.1">
    <property type="nucleotide sequence ID" value="NZ_CP014699.1"/>
</dbReference>
<dbReference type="InterPro" id="IPR017871">
    <property type="entry name" value="ABC_transporter-like_CS"/>
</dbReference>
<dbReference type="InterPro" id="IPR003439">
    <property type="entry name" value="ABC_transporter-like_ATP-bd"/>
</dbReference>
<reference evidence="7" key="2">
    <citation type="submission" date="2016-03" db="EMBL/GenBank/DDBJ databases">
        <title>Streptococcus antelopensis sp. nov., isolated from the feces of the Tibetan antelope (Pantholops hodgsonii) in Hoh Xil National Nature Reserve, Qinghai, China.</title>
        <authorList>
            <person name="Bai X."/>
        </authorList>
    </citation>
    <scope>NUCLEOTIDE SEQUENCE [LARGE SCALE GENOMIC DNA]</scope>
    <source>
        <strain evidence="7">TA 26</strain>
    </source>
</reference>
<dbReference type="InterPro" id="IPR050763">
    <property type="entry name" value="ABC_transporter_ATP-binding"/>
</dbReference>
<evidence type="ECO:0000313" key="6">
    <source>
        <dbReference type="EMBL" id="AND79921.1"/>
    </source>
</evidence>
<keyword evidence="7" id="KW-1185">Reference proteome</keyword>
<dbReference type="PROSITE" id="PS00211">
    <property type="entry name" value="ABC_TRANSPORTER_1"/>
    <property type="match status" value="1"/>
</dbReference>
<dbReference type="KEGG" id="spat:A0O21_07830"/>
<evidence type="ECO:0000256" key="4">
    <source>
        <dbReference type="ARBA" id="ARBA00022840"/>
    </source>
</evidence>
<evidence type="ECO:0000256" key="2">
    <source>
        <dbReference type="ARBA" id="ARBA00022448"/>
    </source>
</evidence>
<dbReference type="EMBL" id="CP014699">
    <property type="protein sequence ID" value="AND79921.1"/>
    <property type="molecule type" value="Genomic_DNA"/>
</dbReference>
<dbReference type="STRING" id="1811193.A0O21_07830"/>
<evidence type="ECO:0000313" key="7">
    <source>
        <dbReference type="Proteomes" id="UP000077317"/>
    </source>
</evidence>
<dbReference type="PROSITE" id="PS50893">
    <property type="entry name" value="ABC_TRANSPORTER_2"/>
    <property type="match status" value="1"/>
</dbReference>
<reference evidence="6 7" key="1">
    <citation type="journal article" date="2016" name="Int. J. Syst. Evol. Microbiol.">
        <title>Streptococcuspantholopis sp. nov., isolated from faeces of the Tibetan antelope (Pantholops hodgsonii).</title>
        <authorList>
            <person name="Bai X."/>
            <person name="Xiong Y."/>
            <person name="Lu S."/>
            <person name="Jin D."/>
            <person name="Lai X."/>
            <person name="Yang J."/>
            <person name="Niu L."/>
            <person name="Hu S."/>
            <person name="Meng X."/>
            <person name="Pu J."/>
            <person name="Ye C."/>
            <person name="Xu J."/>
        </authorList>
    </citation>
    <scope>NUCLEOTIDE SEQUENCE [LARGE SCALE GENOMIC DNA]</scope>
    <source>
        <strain evidence="6 7">TA 26</strain>
    </source>
</reference>
<dbReference type="SUPFAM" id="SSF52540">
    <property type="entry name" value="P-loop containing nucleoside triphosphate hydrolases"/>
    <property type="match status" value="1"/>
</dbReference>
<dbReference type="AlphaFoldDB" id="A0A172Q903"/>
<sequence length="284" mass="31708">MLIETKNLTKTYGDKTVVKRLNLTVPKGSLVAYLGTNGAGKSTTIKMLTGLLKPSSGEVRLAPGIKMGMVFQDSVLDDELTVKANLYNRAGLYKQMDKRWLTDLLDLTGLNGFLGQKYGTLSGGQRRRADIARALLNKPDLLFLDEPTTGLDIQTRQMIWNLLYRLKKEQGLTIFLTTHYLEEAENAELTYIIEQGQVLAQGTAMDLKKKYAKNKLYLVPRANQLLENFSYPLIETELGFLAEGLTAQEAIAVLSRYREALTTFEFKPGTVNDAFIAITGKEID</sequence>
<dbReference type="PANTHER" id="PTHR42711">
    <property type="entry name" value="ABC TRANSPORTER ATP-BINDING PROTEIN"/>
    <property type="match status" value="1"/>
</dbReference>
<evidence type="ECO:0000256" key="3">
    <source>
        <dbReference type="ARBA" id="ARBA00022741"/>
    </source>
</evidence>
<dbReference type="Proteomes" id="UP000077317">
    <property type="component" value="Chromosome"/>
</dbReference>
<evidence type="ECO:0000259" key="5">
    <source>
        <dbReference type="PROSITE" id="PS50893"/>
    </source>
</evidence>
<dbReference type="InterPro" id="IPR027417">
    <property type="entry name" value="P-loop_NTPase"/>
</dbReference>
<dbReference type="OrthoDB" id="9804819at2"/>
<comment type="similarity">
    <text evidence="1">Belongs to the ABC transporter superfamily.</text>
</comment>